<reference evidence="1 2" key="1">
    <citation type="submission" date="2013-11" db="EMBL/GenBank/DDBJ databases">
        <title>The Genome Sequence of Phytophthora parasitica P1976.</title>
        <authorList>
            <consortium name="The Broad Institute Genomics Platform"/>
            <person name="Russ C."/>
            <person name="Tyler B."/>
            <person name="Panabieres F."/>
            <person name="Shan W."/>
            <person name="Tripathy S."/>
            <person name="Grunwald N."/>
            <person name="Machado M."/>
            <person name="Johnson C.S."/>
            <person name="Walker B."/>
            <person name="Young S."/>
            <person name="Zeng Q."/>
            <person name="Gargeya S."/>
            <person name="Fitzgerald M."/>
            <person name="Haas B."/>
            <person name="Abouelleil A."/>
            <person name="Allen A.W."/>
            <person name="Alvarado L."/>
            <person name="Arachchi H.M."/>
            <person name="Berlin A.M."/>
            <person name="Chapman S.B."/>
            <person name="Gainer-Dewar J."/>
            <person name="Goldberg J."/>
            <person name="Griggs A."/>
            <person name="Gujja S."/>
            <person name="Hansen M."/>
            <person name="Howarth C."/>
            <person name="Imamovic A."/>
            <person name="Ireland A."/>
            <person name="Larimer J."/>
            <person name="McCowan C."/>
            <person name="Murphy C."/>
            <person name="Pearson M."/>
            <person name="Poon T.W."/>
            <person name="Priest M."/>
            <person name="Roberts A."/>
            <person name="Saif S."/>
            <person name="Shea T."/>
            <person name="Sisk P."/>
            <person name="Sykes S."/>
            <person name="Wortman J."/>
            <person name="Nusbaum C."/>
            <person name="Birren B."/>
        </authorList>
    </citation>
    <scope>NUCLEOTIDE SEQUENCE [LARGE SCALE GENOMIC DNA]</scope>
    <source>
        <strain evidence="1 2">P1976</strain>
    </source>
</reference>
<name>A0A081AZZ4_PHYNI</name>
<dbReference type="OrthoDB" id="113522at2759"/>
<dbReference type="Proteomes" id="UP000028582">
    <property type="component" value="Unassembled WGS sequence"/>
</dbReference>
<organism evidence="1 2">
    <name type="scientific">Phytophthora nicotianae P1976</name>
    <dbReference type="NCBI Taxonomy" id="1317066"/>
    <lineage>
        <taxon>Eukaryota</taxon>
        <taxon>Sar</taxon>
        <taxon>Stramenopiles</taxon>
        <taxon>Oomycota</taxon>
        <taxon>Peronosporomycetes</taxon>
        <taxon>Peronosporales</taxon>
        <taxon>Peronosporaceae</taxon>
        <taxon>Phytophthora</taxon>
    </lineage>
</organism>
<sequence>MSGFRLRWSDLTKEGWRSRLPTGLSNSYTYLKPGKTKKDVRGVDYFVGEEELMKYLDRVDLEAAKDSQSDVSSAAKLHAHQHQTKIIPLVVKLQSLGKEIKPLLLVGFPQQLTPTWTVRHTTVKPHLTESLCLLLCGMSLLT</sequence>
<evidence type="ECO:0000313" key="2">
    <source>
        <dbReference type="Proteomes" id="UP000028582"/>
    </source>
</evidence>
<dbReference type="PANTHER" id="PTHR37069:SF2">
    <property type="entry name" value="PIGGYBAC TRANSPOSABLE ELEMENT-DERIVED PROTEIN DOMAIN-CONTAINING PROTEIN"/>
    <property type="match status" value="1"/>
</dbReference>
<gene>
    <name evidence="1" type="ORF">F444_01645</name>
</gene>
<protein>
    <submittedName>
        <fullName evidence="1">Uncharacterized protein</fullName>
    </submittedName>
</protein>
<accession>A0A081AZZ4</accession>
<comment type="caution">
    <text evidence="1">The sequence shown here is derived from an EMBL/GenBank/DDBJ whole genome shotgun (WGS) entry which is preliminary data.</text>
</comment>
<dbReference type="AlphaFoldDB" id="A0A081AZZ4"/>
<proteinExistence type="predicted"/>
<evidence type="ECO:0000313" key="1">
    <source>
        <dbReference type="EMBL" id="ETO84455.1"/>
    </source>
</evidence>
<dbReference type="EMBL" id="ANJA01000307">
    <property type="protein sequence ID" value="ETO84455.1"/>
    <property type="molecule type" value="Genomic_DNA"/>
</dbReference>
<dbReference type="PANTHER" id="PTHR37069">
    <property type="entry name" value="DDE_TNP_1_7 DOMAIN-CONTAINING PROTEIN"/>
    <property type="match status" value="1"/>
</dbReference>